<reference evidence="14" key="1">
    <citation type="journal article" date="2021" name="Open Biol.">
        <title>Shared evolutionary footprints suggest mitochondrial oxidative damage underlies multiple complex I losses in fungi.</title>
        <authorList>
            <person name="Schikora-Tamarit M.A."/>
            <person name="Marcet-Houben M."/>
            <person name="Nosek J."/>
            <person name="Gabaldon T."/>
        </authorList>
    </citation>
    <scope>NUCLEOTIDE SEQUENCE</scope>
    <source>
        <strain evidence="14">CBS6075</strain>
    </source>
</reference>
<dbReference type="Gene3D" id="3.40.50.620">
    <property type="entry name" value="HUPs"/>
    <property type="match status" value="1"/>
</dbReference>
<evidence type="ECO:0000256" key="5">
    <source>
        <dbReference type="ARBA" id="ARBA00022598"/>
    </source>
</evidence>
<comment type="subcellular location">
    <subcellularLocation>
        <location evidence="2">Cytoplasm</location>
    </subcellularLocation>
    <subcellularLocation>
        <location evidence="1">Nucleus</location>
    </subcellularLocation>
</comment>
<keyword evidence="7 12" id="KW-0067">ATP-binding</keyword>
<dbReference type="Proteomes" id="UP000769157">
    <property type="component" value="Unassembled WGS sequence"/>
</dbReference>
<keyword evidence="5 12" id="KW-0436">Ligase</keyword>
<organism evidence="14 15">
    <name type="scientific">Ogataea philodendri</name>
    <dbReference type="NCBI Taxonomy" id="1378263"/>
    <lineage>
        <taxon>Eukaryota</taxon>
        <taxon>Fungi</taxon>
        <taxon>Dikarya</taxon>
        <taxon>Ascomycota</taxon>
        <taxon>Saccharomycotina</taxon>
        <taxon>Pichiomycetes</taxon>
        <taxon>Pichiales</taxon>
        <taxon>Pichiaceae</taxon>
        <taxon>Ogataea</taxon>
    </lineage>
</organism>
<dbReference type="OrthoDB" id="197206at2759"/>
<comment type="caution">
    <text evidence="14">The sequence shown here is derived from an EMBL/GenBank/DDBJ whole genome shotgun (WGS) entry which is preliminary data.</text>
</comment>
<dbReference type="RefSeq" id="XP_046060682.1">
    <property type="nucleotide sequence ID" value="XM_046204660.1"/>
</dbReference>
<accession>A0A9P8T416</accession>
<dbReference type="SUPFAM" id="SSF52374">
    <property type="entry name" value="Nucleotidylyl transferase"/>
    <property type="match status" value="1"/>
</dbReference>
<evidence type="ECO:0000256" key="11">
    <source>
        <dbReference type="ARBA" id="ARBA00048248"/>
    </source>
</evidence>
<keyword evidence="8 12" id="KW-0648">Protein biosynthesis</keyword>
<dbReference type="PANTHER" id="PTHR46264:SF4">
    <property type="entry name" value="TYROSINE--TRNA LIGASE, CYTOPLASMIC"/>
    <property type="match status" value="1"/>
</dbReference>
<proteinExistence type="inferred from homology"/>
<feature type="region of interest" description="Disordered" evidence="13">
    <location>
        <begin position="348"/>
        <end position="400"/>
    </location>
</feature>
<evidence type="ECO:0000256" key="10">
    <source>
        <dbReference type="ARBA" id="ARBA00023242"/>
    </source>
</evidence>
<dbReference type="EMBL" id="JAEUBE010000295">
    <property type="protein sequence ID" value="KAH3665478.1"/>
    <property type="molecule type" value="Genomic_DNA"/>
</dbReference>
<reference evidence="14" key="2">
    <citation type="submission" date="2021-01" db="EMBL/GenBank/DDBJ databases">
        <authorList>
            <person name="Schikora-Tamarit M.A."/>
        </authorList>
    </citation>
    <scope>NUCLEOTIDE SEQUENCE</scope>
    <source>
        <strain evidence="14">CBS6075</strain>
    </source>
</reference>
<dbReference type="GeneID" id="70235628"/>
<evidence type="ECO:0000256" key="6">
    <source>
        <dbReference type="ARBA" id="ARBA00022741"/>
    </source>
</evidence>
<comment type="catalytic activity">
    <reaction evidence="11 12">
        <text>tRNA(Tyr) + L-tyrosine + ATP = L-tyrosyl-tRNA(Tyr) + AMP + diphosphate + H(+)</text>
        <dbReference type="Rhea" id="RHEA:10220"/>
        <dbReference type="Rhea" id="RHEA-COMP:9706"/>
        <dbReference type="Rhea" id="RHEA-COMP:9707"/>
        <dbReference type="ChEBI" id="CHEBI:15378"/>
        <dbReference type="ChEBI" id="CHEBI:30616"/>
        <dbReference type="ChEBI" id="CHEBI:33019"/>
        <dbReference type="ChEBI" id="CHEBI:58315"/>
        <dbReference type="ChEBI" id="CHEBI:78442"/>
        <dbReference type="ChEBI" id="CHEBI:78536"/>
        <dbReference type="ChEBI" id="CHEBI:456215"/>
        <dbReference type="EC" id="6.1.1.1"/>
    </reaction>
</comment>
<evidence type="ECO:0000256" key="13">
    <source>
        <dbReference type="SAM" id="MobiDB-lite"/>
    </source>
</evidence>
<evidence type="ECO:0000256" key="4">
    <source>
        <dbReference type="ARBA" id="ARBA00022490"/>
    </source>
</evidence>
<dbReference type="InterPro" id="IPR002305">
    <property type="entry name" value="aa-tRNA-synth_Ic"/>
</dbReference>
<dbReference type="InterPro" id="IPR050489">
    <property type="entry name" value="Tyr-tRNA_synthase"/>
</dbReference>
<comment type="similarity">
    <text evidence="3 12">Belongs to the class-I aminoacyl-tRNA synthetase family.</text>
</comment>
<dbReference type="GO" id="GO:0005737">
    <property type="term" value="C:cytoplasm"/>
    <property type="evidence" value="ECO:0007669"/>
    <property type="project" value="UniProtKB-SubCell"/>
</dbReference>
<dbReference type="Pfam" id="PF00579">
    <property type="entry name" value="tRNA-synt_1b"/>
    <property type="match status" value="1"/>
</dbReference>
<dbReference type="InterPro" id="IPR002307">
    <property type="entry name" value="Tyr-tRNA-ligase"/>
</dbReference>
<dbReference type="NCBIfam" id="TIGR00234">
    <property type="entry name" value="tyrS"/>
    <property type="match status" value="1"/>
</dbReference>
<dbReference type="GO" id="GO:0006437">
    <property type="term" value="P:tyrosyl-tRNA aminoacylation"/>
    <property type="evidence" value="ECO:0007669"/>
    <property type="project" value="InterPro"/>
</dbReference>
<dbReference type="FunFam" id="1.10.240.10:FF:000004">
    <property type="entry name" value="Tyrosine--tRNA ligase"/>
    <property type="match status" value="1"/>
</dbReference>
<keyword evidence="6 12" id="KW-0547">Nucleotide-binding</keyword>
<dbReference type="InterPro" id="IPR023617">
    <property type="entry name" value="Tyr-tRNA-ligase_arc/euk-type"/>
</dbReference>
<evidence type="ECO:0000256" key="7">
    <source>
        <dbReference type="ARBA" id="ARBA00022840"/>
    </source>
</evidence>
<keyword evidence="9 12" id="KW-0030">Aminoacyl-tRNA synthetase</keyword>
<evidence type="ECO:0000256" key="8">
    <source>
        <dbReference type="ARBA" id="ARBA00022917"/>
    </source>
</evidence>
<dbReference type="Gene3D" id="1.10.240.10">
    <property type="entry name" value="Tyrosyl-Transfer RNA Synthetase"/>
    <property type="match status" value="1"/>
</dbReference>
<keyword evidence="4" id="KW-0963">Cytoplasm</keyword>
<dbReference type="GO" id="GO:0005634">
    <property type="term" value="C:nucleus"/>
    <property type="evidence" value="ECO:0007669"/>
    <property type="project" value="UniProtKB-SubCell"/>
</dbReference>
<dbReference type="GO" id="GO:0005524">
    <property type="term" value="F:ATP binding"/>
    <property type="evidence" value="ECO:0007669"/>
    <property type="project" value="UniProtKB-KW"/>
</dbReference>
<protein>
    <recommendedName>
        <fullName evidence="12">Tyrosine--tRNA ligase</fullName>
        <ecNumber evidence="12">6.1.1.1</ecNumber>
    </recommendedName>
    <alternativeName>
        <fullName evidence="12">Tyrosyl-tRNA synthetase</fullName>
    </alternativeName>
</protein>
<dbReference type="PANTHER" id="PTHR46264">
    <property type="entry name" value="TYROSINE-TRNA LIGASE"/>
    <property type="match status" value="1"/>
</dbReference>
<name>A0A9P8T416_9ASCO</name>
<evidence type="ECO:0000256" key="12">
    <source>
        <dbReference type="RuleBase" id="RU361234"/>
    </source>
</evidence>
<dbReference type="FunFam" id="3.40.50.620:FF:000040">
    <property type="entry name" value="Tyrosine--tRNA ligase"/>
    <property type="match status" value="1"/>
</dbReference>
<dbReference type="NCBIfam" id="NF006330">
    <property type="entry name" value="PRK08560.1"/>
    <property type="match status" value="1"/>
</dbReference>
<dbReference type="CDD" id="cd00805">
    <property type="entry name" value="TyrRS_core"/>
    <property type="match status" value="1"/>
</dbReference>
<keyword evidence="10" id="KW-0539">Nucleus</keyword>
<sequence length="400" mass="44694">MSDTVTDPQEQYEWITKNLQEVLNPQIIKNVLEVEKRPLRVYWGTAPTGKPHCGYFVPMTKLAHFLKAGCEVTVLLADLHAFLDNMKAPLEVVNYRAKYYELVVKSILKSINVPIEKLRFVVGSEYQLSAEYTMDIFRLSNIVSQNDAKRAGADVVKQVANPLLSGLIYPLMQALDEQHLGVDAQFGGVDQRKIFVLAEENLQSLGYSKRAHLMNPMVPGLAQGGKMSASDPNSKIDILEEPKVVKKKIASAFCAPGNVEENGLLSFVEFVVAPIYELKHGKGKFEFEIQRPEKFGGDVTYHSFDELKEAFRTEKLSPVDLKTGVSDAINELLAPIIKDFKESPEFQEAQAKGYPAPVEEKKKVKKVKDRGSRYPGAKPKDDSTAPVAQTAEQLEHTKLE</sequence>
<keyword evidence="15" id="KW-1185">Reference proteome</keyword>
<dbReference type="AlphaFoldDB" id="A0A9P8T416"/>
<evidence type="ECO:0000256" key="2">
    <source>
        <dbReference type="ARBA" id="ARBA00004496"/>
    </source>
</evidence>
<gene>
    <name evidence="14" type="ORF">OGAPHI_003663</name>
</gene>
<dbReference type="GO" id="GO:0004831">
    <property type="term" value="F:tyrosine-tRNA ligase activity"/>
    <property type="evidence" value="ECO:0007669"/>
    <property type="project" value="UniProtKB-EC"/>
</dbReference>
<dbReference type="EC" id="6.1.1.1" evidence="12"/>
<evidence type="ECO:0000256" key="9">
    <source>
        <dbReference type="ARBA" id="ARBA00023146"/>
    </source>
</evidence>
<evidence type="ECO:0000256" key="3">
    <source>
        <dbReference type="ARBA" id="ARBA00005594"/>
    </source>
</evidence>
<evidence type="ECO:0000313" key="14">
    <source>
        <dbReference type="EMBL" id="KAH3665478.1"/>
    </source>
</evidence>
<dbReference type="PRINTS" id="PR01040">
    <property type="entry name" value="TRNASYNTHTYR"/>
</dbReference>
<evidence type="ECO:0000313" key="15">
    <source>
        <dbReference type="Proteomes" id="UP000769157"/>
    </source>
</evidence>
<evidence type="ECO:0000256" key="1">
    <source>
        <dbReference type="ARBA" id="ARBA00004123"/>
    </source>
</evidence>
<dbReference type="PIRSF" id="PIRSF006588">
    <property type="entry name" value="TyrRS_arch_euk"/>
    <property type="match status" value="1"/>
</dbReference>
<dbReference type="InterPro" id="IPR014729">
    <property type="entry name" value="Rossmann-like_a/b/a_fold"/>
</dbReference>